<feature type="domain" description="Nucleoporin POM152 Ig-like" evidence="4">
    <location>
        <begin position="842"/>
        <end position="931"/>
    </location>
</feature>
<dbReference type="EMBL" id="HE978318">
    <property type="protein sequence ID" value="CCK70481.1"/>
    <property type="molecule type" value="Genomic_DNA"/>
</dbReference>
<dbReference type="GO" id="GO:0043495">
    <property type="term" value="F:protein-membrane adaptor activity"/>
    <property type="evidence" value="ECO:0007669"/>
    <property type="project" value="EnsemblFungi"/>
</dbReference>
<dbReference type="InterPro" id="IPR037701">
    <property type="entry name" value="Pom152"/>
</dbReference>
<organism evidence="7 8">
    <name type="scientific">Huiozyma naganishii (strain ATCC MYA-139 / BCRC 22969 / CBS 8797 / KCTC 17520 / NBRC 10181 / NCYC 3082 / Yp74L-3)</name>
    <name type="common">Yeast</name>
    <name type="synonym">Kazachstania naganishii</name>
    <dbReference type="NCBI Taxonomy" id="1071383"/>
    <lineage>
        <taxon>Eukaryota</taxon>
        <taxon>Fungi</taxon>
        <taxon>Dikarya</taxon>
        <taxon>Ascomycota</taxon>
        <taxon>Saccharomycotina</taxon>
        <taxon>Saccharomycetes</taxon>
        <taxon>Saccharomycetales</taxon>
        <taxon>Saccharomycetaceae</taxon>
        <taxon>Huiozyma</taxon>
    </lineage>
</organism>
<dbReference type="HOGENOM" id="CLU_002415_0_0_1"/>
<accession>J7S7T6</accession>
<dbReference type="Proteomes" id="UP000006310">
    <property type="component" value="Chromosome 5"/>
</dbReference>
<evidence type="ECO:0000256" key="1">
    <source>
        <dbReference type="SAM" id="MobiDB-lite"/>
    </source>
</evidence>
<dbReference type="STRING" id="1071383.J7S7T6"/>
<dbReference type="eggNOG" id="ENOG502QQ5B">
    <property type="taxonomic scope" value="Eukaryota"/>
</dbReference>
<dbReference type="GeneID" id="34526181"/>
<evidence type="ECO:0000259" key="3">
    <source>
        <dbReference type="Pfam" id="PF24097"/>
    </source>
</evidence>
<dbReference type="GO" id="GO:0006999">
    <property type="term" value="P:nuclear pore organization"/>
    <property type="evidence" value="ECO:0007669"/>
    <property type="project" value="EnsemblFungi"/>
</dbReference>
<reference evidence="7 8" key="1">
    <citation type="journal article" date="2011" name="Proc. Natl. Acad. Sci. U.S.A.">
        <title>Evolutionary erosion of yeast sex chromosomes by mating-type switching accidents.</title>
        <authorList>
            <person name="Gordon J.L."/>
            <person name="Armisen D."/>
            <person name="Proux-Wera E."/>
            <person name="Oheigeartaigh S.S."/>
            <person name="Byrne K.P."/>
            <person name="Wolfe K.H."/>
        </authorList>
    </citation>
    <scope>NUCLEOTIDE SEQUENCE [LARGE SCALE GENOMIC DNA]</scope>
    <source>
        <strain evidence="8">ATCC MYA-139 / BCRC 22969 / CBS 8797 / CCRC 22969 / KCTC 17520 / NBRC 10181 / NCYC 3082</strain>
    </source>
</reference>
<feature type="domain" description="Nucleoporin POM152 first Ig-like" evidence="5">
    <location>
        <begin position="269"/>
        <end position="388"/>
    </location>
</feature>
<feature type="domain" description="Nucleoporin POM152 immunoglobulin-like" evidence="2">
    <location>
        <begin position="966"/>
        <end position="1046"/>
    </location>
</feature>
<evidence type="ECO:0000313" key="7">
    <source>
        <dbReference type="EMBL" id="CCK70481.1"/>
    </source>
</evidence>
<evidence type="ECO:0000313" key="8">
    <source>
        <dbReference type="Proteomes" id="UP000006310"/>
    </source>
</evidence>
<dbReference type="InterPro" id="IPR056541">
    <property type="entry name" value="Ig-like_POM152"/>
</dbReference>
<evidence type="ECO:0000259" key="4">
    <source>
        <dbReference type="Pfam" id="PF24312"/>
    </source>
</evidence>
<dbReference type="GO" id="GO:0017056">
    <property type="term" value="F:structural constituent of nuclear pore"/>
    <property type="evidence" value="ECO:0007669"/>
    <property type="project" value="EnsemblFungi"/>
</dbReference>
<feature type="domain" description="Nucleoporin POM152 N-terminal transmembrane" evidence="3">
    <location>
        <begin position="126"/>
        <end position="216"/>
    </location>
</feature>
<dbReference type="GO" id="GO:0030474">
    <property type="term" value="P:spindle pole body duplication"/>
    <property type="evidence" value="ECO:0007669"/>
    <property type="project" value="EnsemblFungi"/>
</dbReference>
<evidence type="ECO:0008006" key="9">
    <source>
        <dbReference type="Google" id="ProtNLM"/>
    </source>
</evidence>
<dbReference type="GO" id="GO:0070762">
    <property type="term" value="C:nuclear pore transmembrane ring"/>
    <property type="evidence" value="ECO:0007669"/>
    <property type="project" value="EnsemblFungi"/>
</dbReference>
<reference evidence="8" key="2">
    <citation type="submission" date="2012-08" db="EMBL/GenBank/DDBJ databases">
        <title>Genome sequence of Kazachstania naganishii.</title>
        <authorList>
            <person name="Gordon J.L."/>
            <person name="Armisen D."/>
            <person name="Proux-Wera E."/>
            <person name="OhEigeartaigh S.S."/>
            <person name="Byrne K.P."/>
            <person name="Wolfe K.H."/>
        </authorList>
    </citation>
    <scope>NUCLEOTIDE SEQUENCE [LARGE SCALE GENOMIC DNA]</scope>
    <source>
        <strain evidence="8">ATCC MYA-139 / BCRC 22969 / CBS 8797 / CCRC 22969 / KCTC 17520 / NBRC 10181 / NCYC 3082</strain>
    </source>
</reference>
<dbReference type="PANTHER" id="PTHR28206">
    <property type="entry name" value="NUCLEOPORIN POM152"/>
    <property type="match status" value="1"/>
</dbReference>
<evidence type="ECO:0000259" key="5">
    <source>
        <dbReference type="Pfam" id="PF24519"/>
    </source>
</evidence>
<dbReference type="OrthoDB" id="5529162at2759"/>
<dbReference type="InterPro" id="IPR056540">
    <property type="entry name" value="TMD_POM152"/>
</dbReference>
<dbReference type="InterPro" id="IPR056543">
    <property type="entry name" value="Ig-like_POM152_9th"/>
</dbReference>
<dbReference type="PANTHER" id="PTHR28206:SF1">
    <property type="entry name" value="NUCLEOPORIN POM152"/>
    <property type="match status" value="1"/>
</dbReference>
<dbReference type="OMA" id="DRSNCKR"/>
<dbReference type="RefSeq" id="XP_022464727.1">
    <property type="nucleotide sequence ID" value="XM_022608208.1"/>
</dbReference>
<evidence type="ECO:0000259" key="2">
    <source>
        <dbReference type="Pfam" id="PF23664"/>
    </source>
</evidence>
<dbReference type="GO" id="GO:0005641">
    <property type="term" value="C:nuclear envelope lumen"/>
    <property type="evidence" value="ECO:0007669"/>
    <property type="project" value="EnsemblFungi"/>
</dbReference>
<feature type="region of interest" description="Disordered" evidence="1">
    <location>
        <begin position="40"/>
        <end position="65"/>
    </location>
</feature>
<name>J7S7T6_HUIN7</name>
<dbReference type="InterPro" id="IPR056542">
    <property type="entry name" value="Ig-like_POM152_1st"/>
</dbReference>
<gene>
    <name evidence="7" type="primary">KNAG0E02200</name>
    <name evidence="7" type="ordered locus">KNAG_0E02200</name>
</gene>
<dbReference type="InterPro" id="IPR056544">
    <property type="entry name" value="Ig_POM152"/>
</dbReference>
<dbReference type="GO" id="GO:0006606">
    <property type="term" value="P:protein import into nucleus"/>
    <property type="evidence" value="ECO:0007669"/>
    <property type="project" value="EnsemblFungi"/>
</dbReference>
<dbReference type="Pfam" id="PF24527">
    <property type="entry name" value="Ig-like_Pom152_9"/>
    <property type="match status" value="1"/>
</dbReference>
<dbReference type="Pfam" id="PF24519">
    <property type="entry name" value="Ig-like_Pom152_1"/>
    <property type="match status" value="1"/>
</dbReference>
<protein>
    <recommendedName>
        <fullName evidence="9">Nucleoporin POM152</fullName>
    </recommendedName>
</protein>
<dbReference type="Pfam" id="PF24312">
    <property type="entry name" value="Ig-like_POM152"/>
    <property type="match status" value="1"/>
</dbReference>
<dbReference type="Pfam" id="PF23664">
    <property type="entry name" value="Ig_Pom152"/>
    <property type="match status" value="2"/>
</dbReference>
<sequence length="1358" mass="153099">MFLGTGNRSVCFSETCAGGKQCITMENRFNAFTDTPRGSHWLGNDSSRRKNTGSTQFADADGDDIGSTFLRRRTREDGTHRGSYGLKYSSHPKQEFLYENKLHSYPTSARDGQVPLPLISPDLLEISKQRILALAIFLIIQCYKLYDLVLLKSNLRVSGLLYSNSRFNFITKYLLLDSMFWYFLPIFRIPRLTSKPWLVGFQIVATAATTIFLSTNHQFVILTAIVAAWRKTFTKELSVTGSTINHQKLLDLSSHFKGALTIKILPENTAMLNPWFESYCIPLESNITPLNTVNVPIKINSTEKIKFVQLEFKDLYTNEVSLKNFTENNGFTLVDMTDKIQNKEMSKQEKDANIRYINLSLDETGFYQIRKIRDSKGLDLKIYQSHVILPQCPVASITPIGSPDRCIGDSDKLSIELQGVPPLKLHYSKKINNKVYTYKDTNLQPAFFESPLQSADNDVTARRRQVFTAEHLSNLEWARNPTVNIDLDSLTTQDGEYTYEIDKLIDGLGNVADFSKMDADLKKQYDLATSFHVHSIPRASLDEVFDRNSPTKKSLIIKINNGAEEQEDLPYTAKISFVDSKGRPQESKMIELDSLVHHVNAELPGTYNLDFVSSKFCPGVVIGKSNILVTQPIPPELEIKSSPILDQCVGQVGLNFELTFTGVPPYHYLAKIYKIEDGQKKLYETKRLTSKGARNQFSYSPTSEGDYEIVFDQLSNDMFSDPIKLTPQKKYTFKTSMRVKPSARIKQKHAVTLCLGGKTMIPIEFKGEAPFTLHYDILEISSNKRTAYDIKNIKDHEYKIETPNFEVGGDYILSLVSVKDSSKCVVGLSEPDAMIKVRRDIPSASLNLMDNTSAAKMKQGSFLEIPIRLSGEAPFIVKYEHLDLDGNFIAAHEEKFSFASKQILKVGKEGIYRLTGLQDSTCSGKIDNPDNEFMVSFLPKPSFEVQTSSKTSKLLSHLYAREPVCQNVEGAIALTLSGSPPFVLDYDVTEPNGQVTSKKIRVTTKYVSLQLPNREPGEYVVSIKDIFDTNYGEQDFGNLKRSTEEVSIKQTVTPTPSVTFEGKGKIYKSCSVNIEESDVLEPIMLKYSEGQGPFSITFSVYHESTSRTDQLVFDNVDVNNFPFEKLYHGLKLGNHRIEIDKVVDANGCQNHLSNENDNYIIISITDVPKIHLLDAAADYCVGDYVTYQLNGRPPFTIRYEFNGMPLKSTERTSQFVRLASEPGKITINQLEDSVSQCIVDFTKPNMQDELEKLSLVIHPIPSVTVSQGNYVVEDIHEGDQAEVIFSFEGTPPFSLTYVRTEESDGKRGDKKPQIVETHKVADIYAYEYRVVTSLQGTYEAIEISDAHCFAKNEAFFKS</sequence>
<feature type="domain" description="Nucleoporin POM152 immunoglobulin-like" evidence="2">
    <location>
        <begin position="631"/>
        <end position="739"/>
    </location>
</feature>
<keyword evidence="8" id="KW-1185">Reference proteome</keyword>
<evidence type="ECO:0000259" key="6">
    <source>
        <dbReference type="Pfam" id="PF24527"/>
    </source>
</evidence>
<dbReference type="KEGG" id="kng:KNAG_0E02200"/>
<dbReference type="Pfam" id="PF24097">
    <property type="entry name" value="TMD_POM152"/>
    <property type="match status" value="1"/>
</dbReference>
<feature type="domain" description="Nucleoporin POM152 ninth Ig-like" evidence="6">
    <location>
        <begin position="1168"/>
        <end position="1239"/>
    </location>
</feature>
<proteinExistence type="predicted"/>